<feature type="compositionally biased region" description="Basic and acidic residues" evidence="8">
    <location>
        <begin position="5655"/>
        <end position="5671"/>
    </location>
</feature>
<dbReference type="FunFam" id="1.20.58.60:FF:000055">
    <property type="entry name" value="Short stop, isoform K"/>
    <property type="match status" value="1"/>
</dbReference>
<keyword evidence="6" id="KW-0206">Cytoskeleton</keyword>
<keyword evidence="12" id="KW-1185">Reference proteome</keyword>
<evidence type="ECO:0000259" key="10">
    <source>
        <dbReference type="PROSITE" id="PS50222"/>
    </source>
</evidence>
<feature type="compositionally biased region" description="Polar residues" evidence="8">
    <location>
        <begin position="5477"/>
        <end position="5488"/>
    </location>
</feature>
<dbReference type="SUPFAM" id="SSF47473">
    <property type="entry name" value="EF-hand"/>
    <property type="match status" value="1"/>
</dbReference>
<evidence type="ECO:0000256" key="8">
    <source>
        <dbReference type="SAM" id="MobiDB-lite"/>
    </source>
</evidence>
<dbReference type="InterPro" id="IPR041615">
    <property type="entry name" value="Desmoplakin_SH3"/>
</dbReference>
<dbReference type="InterPro" id="IPR036872">
    <property type="entry name" value="CH_dom_sf"/>
</dbReference>
<dbReference type="GO" id="GO:0003779">
    <property type="term" value="F:actin binding"/>
    <property type="evidence" value="ECO:0007669"/>
    <property type="project" value="UniProtKB-KW"/>
</dbReference>
<dbReference type="GO" id="GO:0008017">
    <property type="term" value="F:microtubule binding"/>
    <property type="evidence" value="ECO:0007669"/>
    <property type="project" value="InterPro"/>
</dbReference>
<dbReference type="OrthoDB" id="2250192at2759"/>
<feature type="compositionally biased region" description="Low complexity" evidence="8">
    <location>
        <begin position="5517"/>
        <end position="5526"/>
    </location>
</feature>
<dbReference type="InterPro" id="IPR001715">
    <property type="entry name" value="CH_dom"/>
</dbReference>
<feature type="coiled-coil region" evidence="7">
    <location>
        <begin position="2300"/>
        <end position="2377"/>
    </location>
</feature>
<evidence type="ECO:0000259" key="9">
    <source>
        <dbReference type="PROSITE" id="PS50021"/>
    </source>
</evidence>
<feature type="coiled-coil region" evidence="7">
    <location>
        <begin position="2808"/>
        <end position="2842"/>
    </location>
</feature>
<feature type="coiled-coil region" evidence="7">
    <location>
        <begin position="1876"/>
        <end position="1948"/>
    </location>
</feature>
<dbReference type="Gene3D" id="2.30.30.40">
    <property type="entry name" value="SH3 Domains"/>
    <property type="match status" value="1"/>
</dbReference>
<keyword evidence="2" id="KW-0963">Cytoplasm</keyword>
<dbReference type="Pfam" id="PF21019">
    <property type="entry name" value="Spectrin_3"/>
    <property type="match status" value="1"/>
</dbReference>
<dbReference type="SMART" id="SM00243">
    <property type="entry name" value="GAS2"/>
    <property type="match status" value="1"/>
</dbReference>
<dbReference type="PROSITE" id="PS51460">
    <property type="entry name" value="GAR"/>
    <property type="match status" value="1"/>
</dbReference>
<dbReference type="PROSITE" id="PS50222">
    <property type="entry name" value="EF_HAND_2"/>
    <property type="match status" value="2"/>
</dbReference>
<dbReference type="Gene3D" id="3.90.1290.10">
    <property type="entry name" value="Plakin repeat"/>
    <property type="match status" value="1"/>
</dbReference>
<dbReference type="InterPro" id="IPR043197">
    <property type="entry name" value="Plakin"/>
</dbReference>
<feature type="coiled-coil region" evidence="7">
    <location>
        <begin position="376"/>
        <end position="406"/>
    </location>
</feature>
<evidence type="ECO:0000256" key="6">
    <source>
        <dbReference type="ARBA" id="ARBA00023212"/>
    </source>
</evidence>
<dbReference type="InterPro" id="IPR003108">
    <property type="entry name" value="GAR_dom"/>
</dbReference>
<keyword evidence="7" id="KW-0175">Coiled coil</keyword>
<evidence type="ECO:0000256" key="5">
    <source>
        <dbReference type="ARBA" id="ARBA00023203"/>
    </source>
</evidence>
<dbReference type="PANTHER" id="PTHR23169:SF23">
    <property type="entry name" value="SHORT STOP, ISOFORM H"/>
    <property type="match status" value="1"/>
</dbReference>
<gene>
    <name evidence="13" type="primary">LOC112684192</name>
</gene>
<dbReference type="FunFam" id="1.20.58.60:FF:000001">
    <property type="entry name" value="Microtubule-actin cross-linking factor 1"/>
    <property type="match status" value="4"/>
</dbReference>
<dbReference type="GO" id="GO:0030056">
    <property type="term" value="C:hemidesmosome"/>
    <property type="evidence" value="ECO:0007669"/>
    <property type="project" value="TreeGrafter"/>
</dbReference>
<dbReference type="FunFam" id="1.20.58.60:FF:000030">
    <property type="entry name" value="Short stop, isoform K"/>
    <property type="match status" value="1"/>
</dbReference>
<feature type="domain" description="Calponin-homology (CH)" evidence="9">
    <location>
        <begin position="45"/>
        <end position="148"/>
    </location>
</feature>
<evidence type="ECO:0000313" key="13">
    <source>
        <dbReference type="RefSeq" id="XP_025411346.1"/>
    </source>
</evidence>
<dbReference type="CTD" id="36542"/>
<feature type="compositionally biased region" description="Polar residues" evidence="8">
    <location>
        <begin position="5631"/>
        <end position="5654"/>
    </location>
</feature>
<dbReference type="GO" id="GO:0042060">
    <property type="term" value="P:wound healing"/>
    <property type="evidence" value="ECO:0007669"/>
    <property type="project" value="TreeGrafter"/>
</dbReference>
<dbReference type="GO" id="GO:0005198">
    <property type="term" value="F:structural molecule activity"/>
    <property type="evidence" value="ECO:0007669"/>
    <property type="project" value="TreeGrafter"/>
</dbReference>
<feature type="domain" description="EF-hand" evidence="10">
    <location>
        <begin position="5249"/>
        <end position="5284"/>
    </location>
</feature>
<evidence type="ECO:0000313" key="12">
    <source>
        <dbReference type="Proteomes" id="UP000694846"/>
    </source>
</evidence>
<dbReference type="SUPFAM" id="SSF75399">
    <property type="entry name" value="Plakin repeat"/>
    <property type="match status" value="2"/>
</dbReference>
<dbReference type="GO" id="GO:0045104">
    <property type="term" value="P:intermediate filament cytoskeleton organization"/>
    <property type="evidence" value="ECO:0007669"/>
    <property type="project" value="InterPro"/>
</dbReference>
<dbReference type="InterPro" id="IPR002017">
    <property type="entry name" value="Spectrin_repeat"/>
</dbReference>
<dbReference type="SUPFAM" id="SSF143575">
    <property type="entry name" value="GAS2 domain-like"/>
    <property type="match status" value="1"/>
</dbReference>
<dbReference type="FunFam" id="1.10.418.10:FF:000022">
    <property type="entry name" value="Short stop, isoform K"/>
    <property type="match status" value="1"/>
</dbReference>
<dbReference type="InterPro" id="IPR049538">
    <property type="entry name" value="PCN-like_spectrin-like_rpt"/>
</dbReference>
<feature type="coiled-coil region" evidence="7">
    <location>
        <begin position="3240"/>
        <end position="3295"/>
    </location>
</feature>
<dbReference type="PROSITE" id="PS00020">
    <property type="entry name" value="ACTININ_2"/>
    <property type="match status" value="1"/>
</dbReference>
<dbReference type="InterPro" id="IPR018159">
    <property type="entry name" value="Spectrin/alpha-actinin"/>
</dbReference>
<dbReference type="InterPro" id="IPR001589">
    <property type="entry name" value="Actinin_actin-bd_CS"/>
</dbReference>
<evidence type="ECO:0000256" key="3">
    <source>
        <dbReference type="ARBA" id="ARBA00022553"/>
    </source>
</evidence>
<evidence type="ECO:0000256" key="2">
    <source>
        <dbReference type="ARBA" id="ARBA00022490"/>
    </source>
</evidence>
<dbReference type="Pfam" id="PF02187">
    <property type="entry name" value="GAS2"/>
    <property type="match status" value="1"/>
</dbReference>
<dbReference type="Pfam" id="PF00307">
    <property type="entry name" value="CH"/>
    <property type="match status" value="2"/>
</dbReference>
<dbReference type="FunFam" id="1.20.58.60:FF:000044">
    <property type="entry name" value="Short stop, isoform K"/>
    <property type="match status" value="1"/>
</dbReference>
<dbReference type="GO" id="GO:0005737">
    <property type="term" value="C:cytoplasm"/>
    <property type="evidence" value="ECO:0007669"/>
    <property type="project" value="TreeGrafter"/>
</dbReference>
<evidence type="ECO:0000256" key="4">
    <source>
        <dbReference type="ARBA" id="ARBA00022737"/>
    </source>
</evidence>
<dbReference type="CDD" id="cd21189">
    <property type="entry name" value="CH_PLEC-like_rpt2"/>
    <property type="match status" value="1"/>
</dbReference>
<feature type="coiled-coil region" evidence="7">
    <location>
        <begin position="1815"/>
        <end position="1849"/>
    </location>
</feature>
<sequence length="5671" mass="649845">MSYYKDRLGFDPDEQPTANGDEATFRKSKRGYEENLCKFKDERDAIQKKTFTKWVNKHLKKANRHVGDLFIDLQDGLNLISLLEVLSGDQLPRERGKLRFHMLQNVQMALEYLRFKKIKLVNIRAEDIVDGNPKLTLGLIWTIILHFQISDIVVGEEPNVSARDALLKWARKSTSKYPGVRVSDFTSSWRDGMAFNAIIHRNRPDLVDWRNVKNKNVRERLESAFYIAEREYGVTRLLDPEDVDTHEIDEKSIITYISSLHEVFPEPPRLHPLYDSESQQRSGEYREIASSLNRWMREKLSLMSDRNFPSTLIEMKKLASDSTRFRNEELPPRHRDKQHLVHLYKELQKYFDTVGENDIEPELQADAIDRTWNRLMMSYQDRDSAIQEEIKRLERLQRLAEKVHRETKRTDLKLDELETRIVEEGRRADRLHPLDAKHNADQLETELRLSEDTIQSLFVDVQALREGRYVQAPELQKRVEKLHQRWVNLRSLLHSKVLTPLATLSFPIVEERTVTKQTRTILETRLVDTNTHFRSLQECIDWCNNKLKQLQEAEYGSDLPSVQGLLDKHQREHKIIDQFHTKVEHCINAKSNFHGDELSLYSQHLNTLQKVYAELVTFSNKRLSDLETLQDFLQSATNQLIWLNEKEEIELNRDWSDKDLNIPSIRQYYESLMSELEKREIQLSSVQDRGEALILQGHLASKCIEAYISALQTQWTWLLQLTLCLETHLKHATYYHQFYADIKEAEHWLNKRDELLNSVYSQSEFSLDDGERLLKGMQDLREELNNFSEVIGTLEERSRQVVPLKQRRLPVTRPIPVNAICNFKQNGINVEKGSQWLLHDNSGRVKWRVSRGMNLTDDSNVPGVVFLIPPPDQEALDSVDRLRRAYDRSTALWQRKQLRMRQNMIFATIKVVKGWDLAQFLAMGADQRNAIRKALNEDANKLLREGDPADPQLRRLKREMDEVNRLFDEFERRSKAEEDSKNLTRMFTEQIKSIQISLDEYEHTLNTRLSAPIPRDMDSLEHLVIQHKDFETSLKNLGPDVEAMQATFKNIPNKTPALQAKHDKVLNQWNQLWNLSQLYVERLKCAEITLSGLDEANNVISDFEIKLASYGEMPSELPALKLVHQDLIALQKNVLLQQPVIDQLVEDKHNTRRLTEKSRHHLPRSAHHDLDRLDSDVNRITSRWNNVCSQLVDRLKSCEAAYDLLNKYKNSYQSEVQIIDESYVKLNNVAPLKMQARDLTETTKALYNKVQERTKAIENVNVDGGRFIREAKIYDLRLQHYCAWLVDEVHPSLDASTHHKGQNMDPSVGELAVSHELDVLNHRFQALLNMLIDQLKNLASVNIDDLELQEYVKTLEARPLRTFRTEFNIYDTIPEISSNGIDETITVKNISNQSSAMGSHHSSQVVDFNGDADIRSLRRRMEEATGMDDDIINAPGIVHPMTGKILTVGEAIRLRVLDVRTGRIATQPDSKSGWVTIEQAVEKGLVDKVLADKLLGPCVVGDNGPEITLLEAIQKELLDAERGPVERIKVKNEDHIADFSETFNSSEIRGEVFQVLNKKITFNEKEITVLDVIHQGNLDKINLAEDEIQLLSKLNGLKSKNVLKAVLVKTLDALNVKEDSKNDLPPEGWSLSDAINQNLLDPVSGFSIIPGINRLVSFKECINMGIINSDSAVVVDPNKPRVLSLKQALKKNILDATGHYQGCTMKEAIEKNVVCDPLLTERDISSVDIVEVKSGKRKVEWSNSLRPQFIVQESITEEELDDVTQHENKSVPNVPILPLSLLEPSATGMTLQAMAEKYKLCDDTLTEYLNWIGEIEDRIANQDIAQEDLDQLRNQINILKLIKEEIDSQLRPITTCLDQVRHVIATGSEYLSREEINNVEKKAKSLKSRYDHANDRSDKLLRRLTSAKDELSKFKSELTTFTTWMDRAQRTLDEKERALANINRLADTSSTESTREFVSDVIAHQADLRFITMAAQKFIDESKEYLTCLNDFRTGLPSRLHHIEPVSSQDSVIKHTVTNVTQNYKDLLARANALSDKLSGLNSKQREYKDALNAVKAWLREAEPRAIKILNEPIGADPNALEDQLNRTKTLNNEFLGQARLIENVKQAADALIRSLEGQSGMKEVEAIQGPVNELEDKYRSLCNGLADRLSHLDTALVQSHGVQDALDSLLHWLNDAEATLKNITRPVSLHTERLAEQIREYRLLQSDIDTHRASVDSVAHSTQELMINSSNPRLAKKIEVKLKDVMTRFEKLLGRTAKRGELLNDINQTLSSFNSQAAMLEQWLVNALENFNDMPESKLDDLIAQRDSQRQALDQTIRDGKTLINNKDVTDTPPVRDRVKGLENQWKNLNQLLEEKQRLSKAKVEQLQAYEKLRDQVLVWLNNTEKRVNQLESVAVDINIIKNQIDELKPIAKDHRDYSITIDRLNDLGTSFYDSNVTNSLRRRSSVSPTKRYSLDSLRKTSRDSPRSSVVSFSYNRIEDNMDDSPVQQELNEINNRYNLLGVKISDRQNELDSIRDDVRKLVENMKILNQFLDRTQKLLPKESIPLTKEESDKAAKQVRAVLEEMYEKQSLLDSTKSGINDLLKKKPTSLGADRLHDDIQSVTSRWKNLNDTCKNRIQLLEDLKDFHDSHDNLSNWLGAKERMLNVLGPISSDSRIVQSQVQQIQVLREEFRTQQPQLTHLTSVGESILNRIPDPKSPDAQRFSNKLSAILQKWSDLLGKLEDRASNLGAAADSTREFDAGLARLTEALQNISDQLDDVSYDKEPEERLRKIQNLERQLEGQRPLLADLEDAGNHLCNVLDDPACKADIQAKLAAINRQYNNLQKKLDNKKAEIEGSLKDGRQFEASCALTLGWLSDQLGSLTERLLISADKDILQQQVAQYEPIYKEVLHKEHEVIMLLNKGRDMLSRSGQRNESRNLQRDLDKIQQNWDKLRKEAVERHNRLQTCMEHCRKYYRAQESFMPWLTQAENKLELIRPNSFSKKDVDKQLRELSAFRNEVWKHSGEFENVKTLGETFLSSCDVDKELVKQELSTIKTRWDKLNNELMEKTQWLEDISRKLADFSDSLRDSEHALQRCEDKLASHDSIGGAARDPKLLERIKTLREDARKLRNPLVSLRQTAGDLASEAVQMGVGDSLKLQDDVDNLMDRLDDLEGKLDDRCSQLLSASTALAQYADKVKALGKNLNDLEAEFDSLKPPGRDIKTVTGQLDEIDKFVKKIARAGDNVTEMLELGQRLEDSTSMRDQAESLTRQLNKLDEKASNRQTDLENILDRLQDFKNKHDNVIQDIEHATDEFKGLKPIGSEVEAIKFQQQEFNSFRKNTIDPLIISVGDVNGLGQRLIQSAARGVNTGILEKDLEKMNDKWNALKEKLNERDRRLDYGLLQSGKFQEALDGFAKWLADTEELVSNQKPPSADYKVVKAQLQEQKFLKKMLADRQNSMSSIFDMGNEVAANADPRERKEIEIQLKELSQRFDNLDRGATKRMDDLQRAMVVAKEFLEKITPLLEWLDKSEKKIKDMELIPTDEEKIQQRIKEHSKLHNEILSKNPEFHDLTEVASTLMALVGEDEASGVADRIQETADRYAVLVNTSDKVGQLLQDSRAGLRHLVLTYQDLQAWMEGMEKRLGKYKILPVHTDKLVAQMEDIADLCEEISNHQSDVDGTIDTGMELMKHITSDEAIQLKDKLDVLQRRYNDLVTTGTDLLKNAESMLPLVQQFHNAHKRLGDWMLSAESQLQTAEPKEEDIHNLELDIQEFRPVLENINQIGPQLCQMSPGEGASTIEGLVTRDNRRFDAIAEQIQRKAERIHLSKQRSLEVIGDMDDLLDWFREVENQLRDAEPPSSEVDVIRVQLKEHKALNDDISSQKGRGRDVLSLAKKVLREVTQSNDTSLMREKMEDLREVMEHVSSLSAERLSVLEQALPLAQHFQESHFDLSGWLNDMERQVSMLAMPALRPELIAQQQDKNEMFVQSIAEHKPLVDKLNKTGEALIRLCNEEEGLKIQDIMDSDNARYAALRLELRQRQQALEKALQETSQFSDKLEGMLRALQNTAEQVSGAEPISAHPPKIRDQQDENDAVVEDLHKRGDAFQAVKRAANDVINKAPNSSDPAVKDIKRKLDRLNSLWNEVQEATNDRGRSLEEALILAERFWEELQNVMNTLKNLQDSLQSQDPPAVEPAVLKQQKAALREIKAEIDQTKPEVDQCRASGQKLMKVCGDPDKPEVKKNIEDLDNAWETVTALFAKREENLIHAMEKAMEFHETLQDLLKFLDGAERRFANLGPLGTDIKVVKNQIGELKNFKSDIDPQMVKVEALNRKLTRQAQELTERTTVEQAAALKQPLTEVNRRWENLLKGIVERQRQLENSLLQLGQFHHALAELLAWIDGTNKTLDKDLKPVAGDSQLLEVELAKLKVLVNDIHAHQSSVDTLNDAGRQLIENGKGSAEANSTQDKLNLLNKSWKDLLQKAADRQLELEDALQEAQRFAVEIQDLLSWLGEVDGVIATSKPVGGLPETASEQLERFMEVYDELESNRPKVETVLAQGQEYLKKSPGSGNLQQNLKTLKQRWDSVTARANDKKIKLEIALKEATEFHNALQAFVDWLTDAEKTLSNLKPVSRILTTILTQIEDHKTFQKDVSSHREIMLHLDKKGTHLKYFSQKQDVILIKNLLISVQHRFERVVSKSAERTRALDHGYKEAREFHEAWSSLMEWLITAEKNLDELTQDASIGNDPERIKQRLAKHRDVQRALSGKQATYDSTMRMGKGLKEKAPKSDEHQLNKMINELKEKWNMVCTKSVDRQRKLEEALLYCGQFKDAMEALLDWLRKTEKRLTDDGPVHGDLDTVMALVEQHKAFEETLSKRFEQMKTVRQTGKDLMSKANNTDRAVIQSQLDDLEGLWNRTSNLCEKRTERLEDALKQAEQLHKSVHLLLEWLSDAEMKLRFIGPLPDNEQETRNQLNEHRKFMEEMSDKLHEKDFTVALAQQILEKAHPDAVGVIKHWITIIESRWEEVWTWAKQREQRLVEHLQSLQDLDSLLEELFSWLTRLENQLLDLESEPLPDSIEVVEKLIEEHREFMESTAKRQTEVDTVCKVKQPTAPVGRKPSAKKTSTISREDLAGSLHDLTEQRRQSRGSPIVRDKSMDHLPHIGPRFPAKGSKVEEPLLRNSRCRQLWDKWHSVWLMAWERQRRLQEHLNYLREVEKVRNFSWDIWRKRFLKFMNHKKSRLTDLFRKMDKNNDGLIPRDDFIDGIMKTKFDTSKLEMNAVADMFDHDKLGLIDWKEFIAALRPDWEEKKPDTEAEKIHDEVKRLVMLCTCRQKFRVFQVGEGKYRFGDSQKLRLVRILRSTVMVRVGGGWVALDEFLVKNDPCRVEMLPMPNPFVPEEHEPWCPYSLVQLNSKGRTNIELREQFILADGVSQSMSAFKPKHNAQQQRSVSTAGPITKVRERSSRSVPMGKMGVNRTAGTPDSLSDSESSPYSRTPVRKVSTPTVRKSNAGLTGSLPASRPTSRPQSRPGSKPPSRHGSNLSLDSTDSTTPSRIPRLTPGKTPSSTTRKSTLNGQSSTGRGVRSPSTLGNQSMSSSTRSLSMHRSSSIPTLSNSSSSRNQSHQGSKIPVLARPCTSRELTTMPTSSPMSSSPSSGLQSPLATTPSASGLTRRPSNASDTTKRRDSKPEAREPFRL</sequence>
<dbReference type="FunFam" id="1.20.58.60:FF:000039">
    <property type="entry name" value="Short stop, isoform N"/>
    <property type="match status" value="1"/>
</dbReference>
<dbReference type="InterPro" id="IPR035915">
    <property type="entry name" value="Plakin_repeat_sf"/>
</dbReference>
<dbReference type="FunFam" id="1.10.418.10:FF:000048">
    <property type="entry name" value="Short stop, isoform B"/>
    <property type="match status" value="1"/>
</dbReference>
<dbReference type="InterPro" id="IPR001101">
    <property type="entry name" value="Plectin_repeat"/>
</dbReference>
<dbReference type="GO" id="GO:0031122">
    <property type="term" value="P:cytoplasmic microtubule organization"/>
    <property type="evidence" value="ECO:0007669"/>
    <property type="project" value="TreeGrafter"/>
</dbReference>
<dbReference type="RefSeq" id="XP_025411346.1">
    <property type="nucleotide sequence ID" value="XM_025555561.1"/>
</dbReference>
<keyword evidence="5" id="KW-0009">Actin-binding</keyword>
<feature type="compositionally biased region" description="Basic and acidic residues" evidence="8">
    <location>
        <begin position="5105"/>
        <end position="5121"/>
    </location>
</feature>
<dbReference type="SMART" id="SM00054">
    <property type="entry name" value="EFh"/>
    <property type="match status" value="2"/>
</dbReference>
<dbReference type="InterPro" id="IPR002048">
    <property type="entry name" value="EF_hand_dom"/>
</dbReference>
<dbReference type="FunFam" id="1.20.58.60:FF:000042">
    <property type="entry name" value="Short stop, isoform N"/>
    <property type="match status" value="1"/>
</dbReference>
<dbReference type="CDD" id="cd00176">
    <property type="entry name" value="SPEC"/>
    <property type="match status" value="16"/>
</dbReference>
<dbReference type="FunFam" id="1.20.58.60:FF:000053">
    <property type="entry name" value="Short stop, isoform K"/>
    <property type="match status" value="1"/>
</dbReference>
<dbReference type="InterPro" id="IPR036534">
    <property type="entry name" value="GAR_dom_sf"/>
</dbReference>
<dbReference type="Gene3D" id="1.10.238.10">
    <property type="entry name" value="EF-hand"/>
    <property type="match status" value="1"/>
</dbReference>
<dbReference type="PROSITE" id="PS00019">
    <property type="entry name" value="ACTININ_1"/>
    <property type="match status" value="1"/>
</dbReference>
<dbReference type="FunFam" id="1.20.58.60:FF:000040">
    <property type="entry name" value="Short stop, isoform N"/>
    <property type="match status" value="1"/>
</dbReference>
<feature type="region of interest" description="Disordered" evidence="8">
    <location>
        <begin position="5414"/>
        <end position="5671"/>
    </location>
</feature>
<protein>
    <submittedName>
        <fullName evidence="13">Dystonin isoform X1</fullName>
    </submittedName>
</protein>
<evidence type="ECO:0000256" key="1">
    <source>
        <dbReference type="ARBA" id="ARBA00004245"/>
    </source>
</evidence>
<keyword evidence="3" id="KW-0597">Phosphoprotein</keyword>
<dbReference type="GeneID" id="112684192"/>
<dbReference type="GO" id="GO:0005509">
    <property type="term" value="F:calcium ion binding"/>
    <property type="evidence" value="ECO:0007669"/>
    <property type="project" value="InterPro"/>
</dbReference>
<feature type="region of interest" description="Disordered" evidence="8">
    <location>
        <begin position="5088"/>
        <end position="5144"/>
    </location>
</feature>
<evidence type="ECO:0000256" key="7">
    <source>
        <dbReference type="SAM" id="Coils"/>
    </source>
</evidence>
<feature type="domain" description="Calponin-homology (CH)" evidence="9">
    <location>
        <begin position="160"/>
        <end position="265"/>
    </location>
</feature>
<dbReference type="Pfam" id="PF21020">
    <property type="entry name" value="Spectrin_4"/>
    <property type="match status" value="1"/>
</dbReference>
<evidence type="ECO:0000259" key="11">
    <source>
        <dbReference type="PROSITE" id="PS51460"/>
    </source>
</evidence>
<dbReference type="SUPFAM" id="SSF46966">
    <property type="entry name" value="Spectrin repeat"/>
    <property type="match status" value="32"/>
</dbReference>
<dbReference type="Gene3D" id="1.20.58.60">
    <property type="match status" value="30"/>
</dbReference>
<feature type="compositionally biased region" description="Low complexity" evidence="8">
    <location>
        <begin position="5457"/>
        <end position="5469"/>
    </location>
</feature>
<feature type="compositionally biased region" description="Polar residues" evidence="8">
    <location>
        <begin position="5419"/>
        <end position="5430"/>
    </location>
</feature>
<feature type="domain" description="GAR" evidence="11">
    <location>
        <begin position="5289"/>
        <end position="5361"/>
    </location>
</feature>
<reference evidence="13" key="1">
    <citation type="submission" date="2025-08" db="UniProtKB">
        <authorList>
            <consortium name="RefSeq"/>
        </authorList>
    </citation>
    <scope>IDENTIFICATION</scope>
</reference>
<proteinExistence type="predicted"/>
<dbReference type="PROSITE" id="PS50021">
    <property type="entry name" value="CH"/>
    <property type="match status" value="2"/>
</dbReference>
<accession>A0A8B8FLH4</accession>
<dbReference type="Pfam" id="PF17902">
    <property type="entry name" value="SH3_10"/>
    <property type="match status" value="1"/>
</dbReference>
<dbReference type="GO" id="GO:0005882">
    <property type="term" value="C:intermediate filament"/>
    <property type="evidence" value="ECO:0007669"/>
    <property type="project" value="TreeGrafter"/>
</dbReference>
<feature type="coiled-coil region" evidence="7">
    <location>
        <begin position="2017"/>
        <end position="2061"/>
    </location>
</feature>
<dbReference type="Pfam" id="PF00435">
    <property type="entry name" value="Spectrin"/>
    <property type="match status" value="19"/>
</dbReference>
<dbReference type="InterPro" id="IPR011992">
    <property type="entry name" value="EF-hand-dom_pair"/>
</dbReference>
<feature type="domain" description="EF-hand" evidence="10">
    <location>
        <begin position="5213"/>
        <end position="5248"/>
    </location>
</feature>
<dbReference type="SMART" id="SM00150">
    <property type="entry name" value="SPEC"/>
    <property type="match status" value="36"/>
</dbReference>
<feature type="compositionally biased region" description="Polar residues" evidence="8">
    <location>
        <begin position="5537"/>
        <end position="5567"/>
    </location>
</feature>
<dbReference type="CDD" id="cd21188">
    <property type="entry name" value="CH_PLEC-like_rpt1"/>
    <property type="match status" value="1"/>
</dbReference>
<feature type="coiled-coil region" evidence="7">
    <location>
        <begin position="3137"/>
        <end position="3192"/>
    </location>
</feature>
<dbReference type="SUPFAM" id="SSF47576">
    <property type="entry name" value="Calponin-homology domain, CH-domain"/>
    <property type="match status" value="1"/>
</dbReference>
<dbReference type="Gene3D" id="3.30.920.20">
    <property type="entry name" value="Gas2-like domain"/>
    <property type="match status" value="1"/>
</dbReference>
<dbReference type="SMART" id="SM00250">
    <property type="entry name" value="PLEC"/>
    <property type="match status" value="3"/>
</dbReference>
<dbReference type="Pfam" id="PF13499">
    <property type="entry name" value="EF-hand_7"/>
    <property type="match status" value="1"/>
</dbReference>
<feature type="compositionally biased region" description="Low complexity" evidence="8">
    <location>
        <begin position="5616"/>
        <end position="5630"/>
    </location>
</feature>
<dbReference type="SMART" id="SM00033">
    <property type="entry name" value="CH"/>
    <property type="match status" value="2"/>
</dbReference>
<feature type="coiled-coil region" evidence="7">
    <location>
        <begin position="2911"/>
        <end position="2938"/>
    </location>
</feature>
<dbReference type="CDD" id="cd00051">
    <property type="entry name" value="EFh"/>
    <property type="match status" value="1"/>
</dbReference>
<name>A0A8B8FLH4_9HEMI</name>
<feature type="compositionally biased region" description="Low complexity" evidence="8">
    <location>
        <begin position="5568"/>
        <end position="5601"/>
    </location>
</feature>
<dbReference type="PANTHER" id="PTHR23169">
    <property type="entry name" value="ENVOPLAKIN"/>
    <property type="match status" value="1"/>
</dbReference>
<organism evidence="12 13">
    <name type="scientific">Sipha flava</name>
    <name type="common">yellow sugarcane aphid</name>
    <dbReference type="NCBI Taxonomy" id="143950"/>
    <lineage>
        <taxon>Eukaryota</taxon>
        <taxon>Metazoa</taxon>
        <taxon>Ecdysozoa</taxon>
        <taxon>Arthropoda</taxon>
        <taxon>Hexapoda</taxon>
        <taxon>Insecta</taxon>
        <taxon>Pterygota</taxon>
        <taxon>Neoptera</taxon>
        <taxon>Paraneoptera</taxon>
        <taxon>Hemiptera</taxon>
        <taxon>Sternorrhyncha</taxon>
        <taxon>Aphidomorpha</taxon>
        <taxon>Aphidoidea</taxon>
        <taxon>Aphididae</taxon>
        <taxon>Sipha</taxon>
    </lineage>
</organism>
<keyword evidence="4" id="KW-0677">Repeat</keyword>
<dbReference type="Proteomes" id="UP000694846">
    <property type="component" value="Unplaced"/>
</dbReference>
<feature type="compositionally biased region" description="Polar residues" evidence="8">
    <location>
        <begin position="5496"/>
        <end position="5505"/>
    </location>
</feature>
<dbReference type="GO" id="GO:0005886">
    <property type="term" value="C:plasma membrane"/>
    <property type="evidence" value="ECO:0007669"/>
    <property type="project" value="UniProtKB-SubCell"/>
</dbReference>
<feature type="compositionally biased region" description="Basic and acidic residues" evidence="8">
    <location>
        <begin position="5129"/>
        <end position="5138"/>
    </location>
</feature>
<comment type="subcellular location">
    <subcellularLocation>
        <location evidence="1">Cytoplasm</location>
        <location evidence="1">Cytoskeleton</location>
    </subcellularLocation>
</comment>
<dbReference type="Gene3D" id="1.10.418.10">
    <property type="entry name" value="Calponin-like domain"/>
    <property type="match status" value="2"/>
</dbReference>